<feature type="transmembrane region" description="Helical" evidence="1">
    <location>
        <begin position="234"/>
        <end position="260"/>
    </location>
</feature>
<accession>A0A7W9L7C7</accession>
<dbReference type="PANTHER" id="PTHR45138:SF9">
    <property type="entry name" value="DIGUANYLATE CYCLASE DGCM-RELATED"/>
    <property type="match status" value="1"/>
</dbReference>
<feature type="domain" description="GGDEF" evidence="2">
    <location>
        <begin position="311"/>
        <end position="444"/>
    </location>
</feature>
<keyword evidence="1" id="KW-1133">Transmembrane helix</keyword>
<proteinExistence type="predicted"/>
<dbReference type="InterPro" id="IPR050469">
    <property type="entry name" value="Diguanylate_Cyclase"/>
</dbReference>
<dbReference type="InterPro" id="IPR043128">
    <property type="entry name" value="Rev_trsase/Diguanyl_cyclase"/>
</dbReference>
<feature type="transmembrane region" description="Helical" evidence="1">
    <location>
        <begin position="121"/>
        <end position="145"/>
    </location>
</feature>
<dbReference type="InterPro" id="IPR029787">
    <property type="entry name" value="Nucleotide_cyclase"/>
</dbReference>
<dbReference type="InterPro" id="IPR000160">
    <property type="entry name" value="GGDEF_dom"/>
</dbReference>
<dbReference type="PANTHER" id="PTHR45138">
    <property type="entry name" value="REGULATORY COMPONENTS OF SENSORY TRANSDUCTION SYSTEM"/>
    <property type="match status" value="1"/>
</dbReference>
<keyword evidence="1" id="KW-0812">Transmembrane</keyword>
<dbReference type="AlphaFoldDB" id="A0A7W9L7C7"/>
<keyword evidence="4" id="KW-1185">Reference proteome</keyword>
<feature type="transmembrane region" description="Helical" evidence="1">
    <location>
        <begin position="157"/>
        <end position="179"/>
    </location>
</feature>
<dbReference type="GO" id="GO:0005886">
    <property type="term" value="C:plasma membrane"/>
    <property type="evidence" value="ECO:0007669"/>
    <property type="project" value="TreeGrafter"/>
</dbReference>
<dbReference type="PROSITE" id="PS50887">
    <property type="entry name" value="GGDEF"/>
    <property type="match status" value="1"/>
</dbReference>
<dbReference type="SUPFAM" id="SSF55073">
    <property type="entry name" value="Nucleotide cyclase"/>
    <property type="match status" value="1"/>
</dbReference>
<name>A0A7W9L7C7_9ACTN</name>
<dbReference type="EMBL" id="JACHMB010000001">
    <property type="protein sequence ID" value="MBB5773320.1"/>
    <property type="molecule type" value="Genomic_DNA"/>
</dbReference>
<gene>
    <name evidence="3" type="ORF">HD596_000076</name>
</gene>
<dbReference type="GO" id="GO:0043709">
    <property type="term" value="P:cell adhesion involved in single-species biofilm formation"/>
    <property type="evidence" value="ECO:0007669"/>
    <property type="project" value="TreeGrafter"/>
</dbReference>
<evidence type="ECO:0000313" key="3">
    <source>
        <dbReference type="EMBL" id="MBB5773320.1"/>
    </source>
</evidence>
<dbReference type="Proteomes" id="UP000579153">
    <property type="component" value="Unassembled WGS sequence"/>
</dbReference>
<dbReference type="RefSeq" id="WP_246554039.1">
    <property type="nucleotide sequence ID" value="NZ_JACHMB010000001.1"/>
</dbReference>
<evidence type="ECO:0000259" key="2">
    <source>
        <dbReference type="PROSITE" id="PS50887"/>
    </source>
</evidence>
<dbReference type="SMART" id="SM00267">
    <property type="entry name" value="GGDEF"/>
    <property type="match status" value="1"/>
</dbReference>
<dbReference type="FunFam" id="3.30.70.270:FF:000001">
    <property type="entry name" value="Diguanylate cyclase domain protein"/>
    <property type="match status" value="1"/>
</dbReference>
<feature type="transmembrane region" description="Helical" evidence="1">
    <location>
        <begin position="191"/>
        <end position="213"/>
    </location>
</feature>
<comment type="caution">
    <text evidence="3">The sequence shown here is derived from an EMBL/GenBank/DDBJ whole genome shotgun (WGS) entry which is preliminary data.</text>
</comment>
<keyword evidence="1" id="KW-0472">Membrane</keyword>
<dbReference type="CDD" id="cd01949">
    <property type="entry name" value="GGDEF"/>
    <property type="match status" value="1"/>
</dbReference>
<organism evidence="3 4">
    <name type="scientific">Nonomuraea jabiensis</name>
    <dbReference type="NCBI Taxonomy" id="882448"/>
    <lineage>
        <taxon>Bacteria</taxon>
        <taxon>Bacillati</taxon>
        <taxon>Actinomycetota</taxon>
        <taxon>Actinomycetes</taxon>
        <taxon>Streptosporangiales</taxon>
        <taxon>Streptosporangiaceae</taxon>
        <taxon>Nonomuraea</taxon>
    </lineage>
</organism>
<feature type="transmembrane region" description="Helical" evidence="1">
    <location>
        <begin position="58"/>
        <end position="85"/>
    </location>
</feature>
<dbReference type="Pfam" id="PF00990">
    <property type="entry name" value="GGDEF"/>
    <property type="match status" value="1"/>
</dbReference>
<dbReference type="GO" id="GO:0052621">
    <property type="term" value="F:diguanylate cyclase activity"/>
    <property type="evidence" value="ECO:0007669"/>
    <property type="project" value="TreeGrafter"/>
</dbReference>
<evidence type="ECO:0000313" key="4">
    <source>
        <dbReference type="Proteomes" id="UP000579153"/>
    </source>
</evidence>
<protein>
    <submittedName>
        <fullName evidence="3">Diguanylate cyclase (GGDEF)-like protein</fullName>
    </submittedName>
</protein>
<evidence type="ECO:0000256" key="1">
    <source>
        <dbReference type="SAM" id="Phobius"/>
    </source>
</evidence>
<dbReference type="GO" id="GO:1902201">
    <property type="term" value="P:negative regulation of bacterial-type flagellum-dependent cell motility"/>
    <property type="evidence" value="ECO:0007669"/>
    <property type="project" value="TreeGrafter"/>
</dbReference>
<reference evidence="3 4" key="1">
    <citation type="submission" date="2020-08" db="EMBL/GenBank/DDBJ databases">
        <title>Sequencing the genomes of 1000 actinobacteria strains.</title>
        <authorList>
            <person name="Klenk H.-P."/>
        </authorList>
    </citation>
    <scope>NUCLEOTIDE SEQUENCE [LARGE SCALE GENOMIC DNA]</scope>
    <source>
        <strain evidence="3 4">DSM 45507</strain>
    </source>
</reference>
<dbReference type="Gene3D" id="3.30.70.270">
    <property type="match status" value="1"/>
</dbReference>
<sequence>MPTYPFPSHIAHSAIIVLHIVSQGGDEMAATSHASIGSRDGVSTLAGRWPLLGQRRPLVIYLCAIVALDLAAIMVFAVTTVFQWWDLVTFGALMACGAVCIEASRRLGMPAGVSRDLLSAWWLPVALLLPPLYAIFAPIVLQILLQVRVRATVLYRRVFSAAAIGLAGCAASVAFHWMIEDPWVLSLGSGPPILCAVGAAVLFSLLNIALIAIAAHTADPDMPWREVLWNRESVLLDIVELCLGVTVSICCGLNLALLILTLPPVVLLQRSLLHAQLQAAARTDAKTGLLNAAAWQREADTEIVRARRTGETLALLIIDIDHFKRVNDAYGHLVGDQVLVGVASTLRSQLRDYDVVGRFGGEEFVVLLPGADIHEARQVAERLRTRIGHMAIPVDDALVRVTISTGVALMSVHGDDLIDLLAAADLALYRAKELGRDRVCIPVVQSPPPPRSLPSDDHNP</sequence>
<dbReference type="NCBIfam" id="TIGR00254">
    <property type="entry name" value="GGDEF"/>
    <property type="match status" value="1"/>
</dbReference>